<dbReference type="AlphaFoldDB" id="A0A0E1XAR2"/>
<dbReference type="GO" id="GO:0005886">
    <property type="term" value="C:plasma membrane"/>
    <property type="evidence" value="ECO:0007669"/>
    <property type="project" value="UniProtKB-SubCell"/>
</dbReference>
<dbReference type="GO" id="GO:0000271">
    <property type="term" value="P:polysaccharide biosynthetic process"/>
    <property type="evidence" value="ECO:0007669"/>
    <property type="project" value="UniProtKB-KW"/>
</dbReference>
<keyword evidence="3" id="KW-1003">Cell membrane</keyword>
<dbReference type="InterPro" id="IPR003856">
    <property type="entry name" value="LPS_length_determ_N"/>
</dbReference>
<evidence type="ECO:0000256" key="9">
    <source>
        <dbReference type="SAM" id="Phobius"/>
    </source>
</evidence>
<keyword evidence="4 9" id="KW-0812">Transmembrane</keyword>
<dbReference type="Pfam" id="PF02706">
    <property type="entry name" value="Wzz"/>
    <property type="match status" value="1"/>
</dbReference>
<accession>A0A0E1XAR2</accession>
<dbReference type="GO" id="GO:0004713">
    <property type="term" value="F:protein tyrosine kinase activity"/>
    <property type="evidence" value="ECO:0007669"/>
    <property type="project" value="TreeGrafter"/>
</dbReference>
<evidence type="ECO:0000256" key="3">
    <source>
        <dbReference type="ARBA" id="ARBA00022475"/>
    </source>
</evidence>
<feature type="transmembrane region" description="Helical" evidence="9">
    <location>
        <begin position="31"/>
        <end position="51"/>
    </location>
</feature>
<sequence length="231" mass="25695">MNTMIDYVEETMKEKFDLVKLLNILKKNIKLLLILPAICLVVSAALTFFVMPDKYTASTQILVNMKKSSSDLAFQNVQSSLQSVNTYTEIIKSPRILDKVSREFDGQYSTAELNSFLKVTNQTNSQIITVSVTTGNKSESDKIVNRISKVFAHDMPKIMSVDNVTILSSAHDNAVKVSPIVSVNLVISIIVGIVLAILIIFLKELLDKRIKTEEDVESQLGLPILGSIQKF</sequence>
<evidence type="ECO:0000256" key="1">
    <source>
        <dbReference type="ARBA" id="ARBA00004651"/>
    </source>
</evidence>
<dbReference type="HOGENOM" id="CLU_082668_1_1_9"/>
<comment type="similarity">
    <text evidence="2">Belongs to the CpsC/CapA family.</text>
</comment>
<organism evidence="11">
    <name type="scientific">Staphylococcus aureus subsp. aureus MN8</name>
    <dbReference type="NCBI Taxonomy" id="548470"/>
    <lineage>
        <taxon>Bacteria</taxon>
        <taxon>Bacillati</taxon>
        <taxon>Bacillota</taxon>
        <taxon>Bacilli</taxon>
        <taxon>Bacillales</taxon>
        <taxon>Staphylococcaceae</taxon>
        <taxon>Staphylococcus</taxon>
    </lineage>
</organism>
<dbReference type="Proteomes" id="UP000003455">
    <property type="component" value="Chromosome"/>
</dbReference>
<keyword evidence="5" id="KW-0972">Capsule biogenesis/degradation</keyword>
<evidence type="ECO:0000313" key="11">
    <source>
        <dbReference type="EMBL" id="EFH96479.1"/>
    </source>
</evidence>
<reference evidence="11" key="1">
    <citation type="submission" date="2010-05" db="EMBL/GenBank/DDBJ databases">
        <authorList>
            <person name="Muzny D."/>
            <person name="Qin X."/>
            <person name="Buhay C."/>
            <person name="Dugan-Rocha S."/>
            <person name="Ding Y."/>
            <person name="Chen G."/>
            <person name="Hawes A."/>
            <person name="Holder M."/>
            <person name="Jhangiani S."/>
            <person name="Johnson A."/>
            <person name="Khan Z."/>
            <person name="Li Z."/>
            <person name="Liu W."/>
            <person name="Liu X."/>
            <person name="Perez L."/>
            <person name="Shen H."/>
            <person name="Wang Q."/>
            <person name="Watt J."/>
            <person name="Xi L."/>
            <person name="Xin Y."/>
            <person name="Zhou J."/>
            <person name="Deng J."/>
            <person name="Jiang H."/>
            <person name="Liu Y."/>
            <person name="Qu J."/>
            <person name="Song X.-Z."/>
            <person name="Zhang L."/>
            <person name="Villasana D."/>
            <person name="Johnson A."/>
            <person name="Liu J."/>
            <person name="Liyanage D."/>
            <person name="Lorensuhewa L."/>
            <person name="Robinson T."/>
            <person name="Song A."/>
            <person name="Song B.-B."/>
            <person name="Dinh H."/>
            <person name="Thornton R."/>
            <person name="Coyle M."/>
            <person name="Francisco L."/>
            <person name="Jackson L."/>
            <person name="Javaid M."/>
            <person name="Korchina V."/>
            <person name="Kovar C."/>
            <person name="Mata R."/>
            <person name="Mathew T."/>
            <person name="Ngo R."/>
            <person name="Nguyen L."/>
            <person name="Nguyen N."/>
            <person name="Okwuonu G."/>
            <person name="Ongeri F."/>
            <person name="Pham C."/>
            <person name="Simmons D."/>
            <person name="Wilczek-Boney K."/>
            <person name="Hale W."/>
            <person name="Jakkamsetti A."/>
            <person name="Pham P."/>
            <person name="Ruth R."/>
            <person name="San Lucas F."/>
            <person name="Warren J."/>
            <person name="Zhang J."/>
            <person name="Zhao Z."/>
            <person name="Zhou C."/>
            <person name="Zhu D."/>
            <person name="Lee S."/>
            <person name="Bess C."/>
            <person name="Blankenburg K."/>
            <person name="Forbes L."/>
            <person name="Fu Q."/>
            <person name="Gubbala S."/>
            <person name="Hirani K."/>
            <person name="Jayaseelan J.C."/>
            <person name="Lara F."/>
            <person name="Munidasa M."/>
            <person name="Palculict T."/>
            <person name="Patil S."/>
            <person name="Pu L.-L."/>
            <person name="Saada N."/>
            <person name="Tang L."/>
            <person name="Weissenberger G."/>
            <person name="Zhu Y."/>
            <person name="Hemphill L."/>
            <person name="Shang Y."/>
            <person name="Youmans B."/>
            <person name="Ayvaz T."/>
            <person name="Ross M."/>
            <person name="Santibanez J."/>
            <person name="Aqrawi P."/>
            <person name="Gross S."/>
            <person name="Joshi V."/>
            <person name="Fowler G."/>
            <person name="Nazareth L."/>
            <person name="Reid J."/>
            <person name="Worley K."/>
            <person name="Petrosino J."/>
            <person name="Highlander S."/>
            <person name="Gibbs R."/>
        </authorList>
    </citation>
    <scope>NUCLEOTIDE SEQUENCE [LARGE SCALE GENOMIC DNA]</scope>
    <source>
        <strain evidence="11">MN8</strain>
    </source>
</reference>
<gene>
    <name evidence="11" type="ORF">HMPREF0769_10481</name>
</gene>
<dbReference type="PANTHER" id="PTHR32309:SF13">
    <property type="entry name" value="FERRIC ENTEROBACTIN TRANSPORT PROTEIN FEPE"/>
    <property type="match status" value="1"/>
</dbReference>
<comment type="caution">
    <text evidence="11">The sequence shown here is derived from an EMBL/GenBank/DDBJ whole genome shotgun (WGS) entry which is preliminary data.</text>
</comment>
<protein>
    <submittedName>
        <fullName evidence="11">Chain length determinant protein</fullName>
    </submittedName>
</protein>
<keyword evidence="7 9" id="KW-0472">Membrane</keyword>
<evidence type="ECO:0000259" key="10">
    <source>
        <dbReference type="Pfam" id="PF02706"/>
    </source>
</evidence>
<proteinExistence type="inferred from homology"/>
<dbReference type="InterPro" id="IPR050445">
    <property type="entry name" value="Bact_polysacc_biosynth/exp"/>
</dbReference>
<evidence type="ECO:0000256" key="6">
    <source>
        <dbReference type="ARBA" id="ARBA00022989"/>
    </source>
</evidence>
<evidence type="ECO:0000256" key="5">
    <source>
        <dbReference type="ARBA" id="ARBA00022903"/>
    </source>
</evidence>
<evidence type="ECO:0000256" key="7">
    <source>
        <dbReference type="ARBA" id="ARBA00023136"/>
    </source>
</evidence>
<evidence type="ECO:0000256" key="2">
    <source>
        <dbReference type="ARBA" id="ARBA00006683"/>
    </source>
</evidence>
<evidence type="ECO:0000256" key="8">
    <source>
        <dbReference type="ARBA" id="ARBA00023169"/>
    </source>
</evidence>
<comment type="subcellular location">
    <subcellularLocation>
        <location evidence="1">Cell membrane</location>
        <topology evidence="1">Multi-pass membrane protein</topology>
    </subcellularLocation>
</comment>
<feature type="domain" description="Polysaccharide chain length determinant N-terminal" evidence="10">
    <location>
        <begin position="14"/>
        <end position="103"/>
    </location>
</feature>
<dbReference type="PANTHER" id="PTHR32309">
    <property type="entry name" value="TYROSINE-PROTEIN KINASE"/>
    <property type="match status" value="1"/>
</dbReference>
<keyword evidence="6 9" id="KW-1133">Transmembrane helix</keyword>
<name>A0A0E1XAR2_STAAU</name>
<keyword evidence="8" id="KW-0270">Exopolysaccharide synthesis</keyword>
<evidence type="ECO:0000256" key="4">
    <source>
        <dbReference type="ARBA" id="ARBA00022692"/>
    </source>
</evidence>
<dbReference type="EMBL" id="ACJA02000001">
    <property type="protein sequence ID" value="EFH96479.1"/>
    <property type="molecule type" value="Genomic_DNA"/>
</dbReference>
<feature type="transmembrane region" description="Helical" evidence="9">
    <location>
        <begin position="180"/>
        <end position="202"/>
    </location>
</feature>